<name>A0AA41L0C5_9BURK</name>
<dbReference type="Proteomes" id="UP001162889">
    <property type="component" value="Unassembled WGS sequence"/>
</dbReference>
<protein>
    <recommendedName>
        <fullName evidence="5">HPt domain-containing protein</fullName>
    </recommendedName>
</protein>
<reference evidence="1" key="1">
    <citation type="submission" date="2021-07" db="EMBL/GenBank/DDBJ databases">
        <title>Characterization of violacein-producing bacteria and related species.</title>
        <authorList>
            <person name="Wilson H.S."/>
            <person name="De Leon M.E."/>
        </authorList>
    </citation>
    <scope>NUCLEOTIDE SEQUENCE</scope>
    <source>
        <strain evidence="1">HSC-15S17</strain>
    </source>
</reference>
<evidence type="ECO:0008006" key="5">
    <source>
        <dbReference type="Google" id="ProtNLM"/>
    </source>
</evidence>
<evidence type="ECO:0000313" key="4">
    <source>
        <dbReference type="Proteomes" id="UP001162889"/>
    </source>
</evidence>
<dbReference type="EMBL" id="JAHTGR010000008">
    <property type="protein sequence ID" value="MBV6322481.1"/>
    <property type="molecule type" value="Genomic_DNA"/>
</dbReference>
<reference evidence="2" key="2">
    <citation type="submission" date="2022-03" db="EMBL/GenBank/DDBJ databases">
        <title>Genome Encyclopedia of Bacteria and Archaea VI: Functional Genomics of Type Strains.</title>
        <authorList>
            <person name="Whitman W."/>
        </authorList>
    </citation>
    <scope>NUCLEOTIDE SEQUENCE</scope>
    <source>
        <strain evidence="2">HSC-15S17</strain>
    </source>
</reference>
<comment type="caution">
    <text evidence="1">The sequence shown here is derived from an EMBL/GenBank/DDBJ whole genome shotgun (WGS) entry which is preliminary data.</text>
</comment>
<dbReference type="AlphaFoldDB" id="A0AA41L0C5"/>
<keyword evidence="4" id="KW-1185">Reference proteome</keyword>
<proteinExistence type="predicted"/>
<gene>
    <name evidence="1" type="ORF">KVP70_16185</name>
    <name evidence="2" type="ORF">L1274_004430</name>
</gene>
<dbReference type="Proteomes" id="UP001155901">
    <property type="component" value="Unassembled WGS sequence"/>
</dbReference>
<evidence type="ECO:0000313" key="3">
    <source>
        <dbReference type="Proteomes" id="UP001155901"/>
    </source>
</evidence>
<sequence>MPHHETLLDLDELRDIYDQAAMHALLRQVRQYLVADREILRAAVSNPAVPPCRRTAHRLKSMLMFLCGELWRNDFEHLECAVASADQGAIVAALARLERRFSQVDAELVNALAVPF</sequence>
<evidence type="ECO:0000313" key="2">
    <source>
        <dbReference type="EMBL" id="MCP2010688.1"/>
    </source>
</evidence>
<evidence type="ECO:0000313" key="1">
    <source>
        <dbReference type="EMBL" id="MBV6322481.1"/>
    </source>
</evidence>
<organism evidence="1 3">
    <name type="scientific">Duganella violaceipulchra</name>
    <dbReference type="NCBI Taxonomy" id="2849652"/>
    <lineage>
        <taxon>Bacteria</taxon>
        <taxon>Pseudomonadati</taxon>
        <taxon>Pseudomonadota</taxon>
        <taxon>Betaproteobacteria</taxon>
        <taxon>Burkholderiales</taxon>
        <taxon>Oxalobacteraceae</taxon>
        <taxon>Telluria group</taxon>
        <taxon>Duganella</taxon>
    </lineage>
</organism>
<dbReference type="RefSeq" id="WP_217943251.1">
    <property type="nucleotide sequence ID" value="NZ_JAHTGR010000008.1"/>
</dbReference>
<accession>A0AA41L0C5</accession>
<dbReference type="EMBL" id="JALJZU010000009">
    <property type="protein sequence ID" value="MCP2010688.1"/>
    <property type="molecule type" value="Genomic_DNA"/>
</dbReference>